<dbReference type="InterPro" id="IPR002711">
    <property type="entry name" value="HNH"/>
</dbReference>
<feature type="domain" description="HNH nuclease" evidence="1">
    <location>
        <begin position="7"/>
        <end position="58"/>
    </location>
</feature>
<reference evidence="3" key="1">
    <citation type="journal article" date="2019" name="Int. J. Syst. Evol. Microbiol.">
        <title>The Global Catalogue of Microorganisms (GCM) 10K type strain sequencing project: providing services to taxonomists for standard genome sequencing and annotation.</title>
        <authorList>
            <consortium name="The Broad Institute Genomics Platform"/>
            <consortium name="The Broad Institute Genome Sequencing Center for Infectious Disease"/>
            <person name="Wu L."/>
            <person name="Ma J."/>
        </authorList>
    </citation>
    <scope>NUCLEOTIDE SEQUENCE [LARGE SCALE GENOMIC DNA]</scope>
    <source>
        <strain evidence="3">JCM 17591</strain>
    </source>
</reference>
<dbReference type="Proteomes" id="UP001501079">
    <property type="component" value="Unassembled WGS sequence"/>
</dbReference>
<accession>A0ABP8A271</accession>
<sequence>MSSIPKKVRDIVLDRAQGRCEGCGACAELELHHRKFRSRGGEHTASNLVALCGWGNHTGCHGNAHASTTAARRGWAVNSWNDPTVIPFQSWSGWWELHDDGSRNLLNAGIAQERIATFVGPVRTGV</sequence>
<evidence type="ECO:0000259" key="1">
    <source>
        <dbReference type="SMART" id="SM00507"/>
    </source>
</evidence>
<dbReference type="EMBL" id="BAABBW010000003">
    <property type="protein sequence ID" value="GAA4175942.1"/>
    <property type="molecule type" value="Genomic_DNA"/>
</dbReference>
<evidence type="ECO:0000313" key="2">
    <source>
        <dbReference type="EMBL" id="GAA4175942.1"/>
    </source>
</evidence>
<organism evidence="2 3">
    <name type="scientific">Gryllotalpicola koreensis</name>
    <dbReference type="NCBI Taxonomy" id="993086"/>
    <lineage>
        <taxon>Bacteria</taxon>
        <taxon>Bacillati</taxon>
        <taxon>Actinomycetota</taxon>
        <taxon>Actinomycetes</taxon>
        <taxon>Micrococcales</taxon>
        <taxon>Microbacteriaceae</taxon>
        <taxon>Gryllotalpicola</taxon>
    </lineage>
</organism>
<comment type="caution">
    <text evidence="2">The sequence shown here is derived from an EMBL/GenBank/DDBJ whole genome shotgun (WGS) entry which is preliminary data.</text>
</comment>
<dbReference type="Gene3D" id="1.10.30.50">
    <property type="match status" value="1"/>
</dbReference>
<gene>
    <name evidence="2" type="ORF">GCM10022287_22310</name>
</gene>
<dbReference type="InterPro" id="IPR003615">
    <property type="entry name" value="HNH_nuc"/>
</dbReference>
<keyword evidence="3" id="KW-1185">Reference proteome</keyword>
<evidence type="ECO:0000313" key="3">
    <source>
        <dbReference type="Proteomes" id="UP001501079"/>
    </source>
</evidence>
<dbReference type="Pfam" id="PF01844">
    <property type="entry name" value="HNH"/>
    <property type="match status" value="1"/>
</dbReference>
<proteinExistence type="predicted"/>
<dbReference type="RefSeq" id="WP_344754338.1">
    <property type="nucleotide sequence ID" value="NZ_BAABBW010000003.1"/>
</dbReference>
<dbReference type="CDD" id="cd00085">
    <property type="entry name" value="HNHc"/>
    <property type="match status" value="1"/>
</dbReference>
<name>A0ABP8A271_9MICO</name>
<protein>
    <recommendedName>
        <fullName evidence="1">HNH nuclease domain-containing protein</fullName>
    </recommendedName>
</protein>
<dbReference type="SMART" id="SM00507">
    <property type="entry name" value="HNHc"/>
    <property type="match status" value="1"/>
</dbReference>